<dbReference type="InterPro" id="IPR007813">
    <property type="entry name" value="PilN"/>
</dbReference>
<dbReference type="EMBL" id="AM286690">
    <property type="protein sequence ID" value="CAL17684.1"/>
    <property type="molecule type" value="Genomic_DNA"/>
</dbReference>
<dbReference type="RefSeq" id="WP_011589512.1">
    <property type="nucleotide sequence ID" value="NC_008260.1"/>
</dbReference>
<feature type="coiled-coil region" evidence="1">
    <location>
        <begin position="65"/>
        <end position="92"/>
    </location>
</feature>
<evidence type="ECO:0000313" key="4">
    <source>
        <dbReference type="Proteomes" id="UP000008871"/>
    </source>
</evidence>
<keyword evidence="2" id="KW-0472">Membrane</keyword>
<dbReference type="HOGENOM" id="CLU_081304_1_2_6"/>
<dbReference type="eggNOG" id="COG3166">
    <property type="taxonomic scope" value="Bacteria"/>
</dbReference>
<protein>
    <submittedName>
        <fullName evidence="3">Type IV pili biogenesis protein PilN</fullName>
    </submittedName>
</protein>
<proteinExistence type="predicted"/>
<evidence type="ECO:0000256" key="2">
    <source>
        <dbReference type="SAM" id="Phobius"/>
    </source>
</evidence>
<dbReference type="Proteomes" id="UP000008871">
    <property type="component" value="Chromosome"/>
</dbReference>
<evidence type="ECO:0000256" key="1">
    <source>
        <dbReference type="SAM" id="Coils"/>
    </source>
</evidence>
<dbReference type="OrthoDB" id="5296173at2"/>
<evidence type="ECO:0000313" key="3">
    <source>
        <dbReference type="EMBL" id="CAL17684.1"/>
    </source>
</evidence>
<keyword evidence="2" id="KW-1133">Transmembrane helix</keyword>
<dbReference type="STRING" id="393595.ABO_2236"/>
<reference evidence="3 4" key="1">
    <citation type="journal article" date="2006" name="Nat. Biotechnol.">
        <title>Genome sequence of the ubiquitous hydrocarbon-degrading marine bacterium Alcanivorax borkumensis.</title>
        <authorList>
            <person name="Schneiker S."/>
            <person name="Martins dos Santos V.A.P."/>
            <person name="Bartels D."/>
            <person name="Bekel T."/>
            <person name="Brecht M."/>
            <person name="Buhrmester J."/>
            <person name="Chernikova T.N."/>
            <person name="Denaro R."/>
            <person name="Ferrer M."/>
            <person name="Gertler C."/>
            <person name="Goesmann A."/>
            <person name="Golyshina O.V."/>
            <person name="Kaminski F."/>
            <person name="Khachane A.N."/>
            <person name="Lang S."/>
            <person name="Linke B."/>
            <person name="McHardy A.C."/>
            <person name="Meyer F."/>
            <person name="Nechitaylo T."/>
            <person name="Puehler A."/>
            <person name="Regenhardt D."/>
            <person name="Rupp O."/>
            <person name="Sabirova J.S."/>
            <person name="Selbitschka W."/>
            <person name="Yakimov M.M."/>
            <person name="Timmis K.N."/>
            <person name="Vorhoelter F.-J."/>
            <person name="Weidner S."/>
            <person name="Kaiser O."/>
            <person name="Golyshin P.N."/>
        </authorList>
    </citation>
    <scope>NUCLEOTIDE SEQUENCE [LARGE SCALE GENOMIC DNA]</scope>
    <source>
        <strain evidence="4">ATCC 700651 / DSM 11573 / NCIMB 13689 / SK2</strain>
    </source>
</reference>
<dbReference type="InterPro" id="IPR052534">
    <property type="entry name" value="Extracell_DNA_Util/SecSys_Comp"/>
</dbReference>
<dbReference type="KEGG" id="abo:ABO_2236"/>
<name>Q0VMB4_ALCBS</name>
<organism evidence="3 4">
    <name type="scientific">Alcanivorax borkumensis (strain ATCC 700651 / DSM 11573 / NCIMB 13689 / SK2)</name>
    <dbReference type="NCBI Taxonomy" id="393595"/>
    <lineage>
        <taxon>Bacteria</taxon>
        <taxon>Pseudomonadati</taxon>
        <taxon>Pseudomonadota</taxon>
        <taxon>Gammaproteobacteria</taxon>
        <taxon>Oceanospirillales</taxon>
        <taxon>Alcanivoracaceae</taxon>
        <taxon>Alcanivorax</taxon>
    </lineage>
</organism>
<keyword evidence="1" id="KW-0175">Coiled coil</keyword>
<accession>Q0VMB4</accession>
<keyword evidence="4" id="KW-1185">Reference proteome</keyword>
<dbReference type="GO" id="GO:0043107">
    <property type="term" value="P:type IV pilus-dependent motility"/>
    <property type="evidence" value="ECO:0007669"/>
    <property type="project" value="TreeGrafter"/>
</dbReference>
<dbReference type="PANTHER" id="PTHR40278:SF2">
    <property type="entry name" value="TYPE IV PILUS INNER MEMBRANE COMPONENT PILN"/>
    <property type="match status" value="1"/>
</dbReference>
<feature type="transmembrane region" description="Helical" evidence="2">
    <location>
        <begin position="21"/>
        <end position="40"/>
    </location>
</feature>
<dbReference type="PANTHER" id="PTHR40278">
    <property type="entry name" value="DNA UTILIZATION PROTEIN HOFN"/>
    <property type="match status" value="1"/>
</dbReference>
<gene>
    <name evidence="3" type="primary">pilN</name>
    <name evidence="3" type="ordered locus">ABO_2236</name>
</gene>
<keyword evidence="2" id="KW-0812">Transmembrane</keyword>
<sequence length="188" mass="21691">MTTTINLLPWREERRKQRQQEFVMMLVLAAIVGGAIFWVWRGYVDQQIADQRARNSHIQTRSAELDEKIIEIKELKSRRDELVARMEVIQSLQGNRPTIVYVFDELVKTLPDGVFYNEIKRVGDLYTINGVAESNNRISRLMRNLDESSWFQSANLQNVTALEDGSQANSFLLTVKQASLNSDKEGEK</sequence>
<dbReference type="Pfam" id="PF05137">
    <property type="entry name" value="PilN"/>
    <property type="match status" value="1"/>
</dbReference>
<dbReference type="AlphaFoldDB" id="Q0VMB4"/>
<dbReference type="GO" id="GO:0043683">
    <property type="term" value="P:type IV pilus assembly"/>
    <property type="evidence" value="ECO:0007669"/>
    <property type="project" value="TreeGrafter"/>
</dbReference>